<keyword evidence="3 9" id="KW-0732">Signal</keyword>
<comment type="caution">
    <text evidence="11">The sequence shown here is derived from an EMBL/GenBank/DDBJ whole genome shotgun (WGS) entry which is preliminary data.</text>
</comment>
<accession>A0A2G9H2Z2</accession>
<evidence type="ECO:0000313" key="12">
    <source>
        <dbReference type="Proteomes" id="UP000231279"/>
    </source>
</evidence>
<evidence type="ECO:0000256" key="9">
    <source>
        <dbReference type="SAM" id="SignalP"/>
    </source>
</evidence>
<protein>
    <submittedName>
        <fullName evidence="11">Aspartyl protease</fullName>
        <ecNumber evidence="11">3.4.23.12</ecNumber>
    </submittedName>
</protein>
<dbReference type="InterPro" id="IPR032861">
    <property type="entry name" value="TAXi_N"/>
</dbReference>
<dbReference type="GO" id="GO:0004190">
    <property type="term" value="F:aspartic-type endopeptidase activity"/>
    <property type="evidence" value="ECO:0007669"/>
    <property type="project" value="UniProtKB-KW"/>
</dbReference>
<evidence type="ECO:0000256" key="3">
    <source>
        <dbReference type="ARBA" id="ARBA00022729"/>
    </source>
</evidence>
<evidence type="ECO:0000313" key="11">
    <source>
        <dbReference type="EMBL" id="PIN11899.1"/>
    </source>
</evidence>
<dbReference type="Pfam" id="PF14541">
    <property type="entry name" value="TAXi_C"/>
    <property type="match status" value="1"/>
</dbReference>
<dbReference type="FunFam" id="2.40.70.10:FF:000021">
    <property type="entry name" value="Aspartyl protease AED1"/>
    <property type="match status" value="1"/>
</dbReference>
<feature type="active site" evidence="7">
    <location>
        <position position="360"/>
    </location>
</feature>
<dbReference type="SUPFAM" id="SSF50630">
    <property type="entry name" value="Acid proteases"/>
    <property type="match status" value="1"/>
</dbReference>
<dbReference type="InterPro" id="IPR021109">
    <property type="entry name" value="Peptidase_aspartic_dom_sf"/>
</dbReference>
<dbReference type="PANTHER" id="PTHR13683:SF750">
    <property type="entry name" value="ASPARTYL PROTEASE AED1"/>
    <property type="match status" value="1"/>
</dbReference>
<dbReference type="FunFam" id="2.40.70.10:FF:000013">
    <property type="entry name" value="Aspartyl protease AED1"/>
    <property type="match status" value="1"/>
</dbReference>
<dbReference type="STRING" id="429701.A0A2G9H2Z2"/>
<evidence type="ECO:0000256" key="8">
    <source>
        <dbReference type="SAM" id="MobiDB-lite"/>
    </source>
</evidence>
<dbReference type="InterPro" id="IPR032799">
    <property type="entry name" value="TAXi_C"/>
</dbReference>
<comment type="similarity">
    <text evidence="1">Belongs to the peptidase A1 family.</text>
</comment>
<organism evidence="11 12">
    <name type="scientific">Handroanthus impetiginosus</name>
    <dbReference type="NCBI Taxonomy" id="429701"/>
    <lineage>
        <taxon>Eukaryota</taxon>
        <taxon>Viridiplantae</taxon>
        <taxon>Streptophyta</taxon>
        <taxon>Embryophyta</taxon>
        <taxon>Tracheophyta</taxon>
        <taxon>Spermatophyta</taxon>
        <taxon>Magnoliopsida</taxon>
        <taxon>eudicotyledons</taxon>
        <taxon>Gunneridae</taxon>
        <taxon>Pentapetalae</taxon>
        <taxon>asterids</taxon>
        <taxon>lamiids</taxon>
        <taxon>Lamiales</taxon>
        <taxon>Bignoniaceae</taxon>
        <taxon>Crescentiina</taxon>
        <taxon>Tabebuia alliance</taxon>
        <taxon>Handroanthus</taxon>
    </lineage>
</organism>
<dbReference type="EC" id="3.4.23.12" evidence="11"/>
<evidence type="ECO:0000256" key="2">
    <source>
        <dbReference type="ARBA" id="ARBA00022670"/>
    </source>
</evidence>
<feature type="signal peptide" evidence="9">
    <location>
        <begin position="1"/>
        <end position="23"/>
    </location>
</feature>
<reference evidence="12" key="1">
    <citation type="journal article" date="2018" name="Gigascience">
        <title>Genome assembly of the Pink Ipe (Handroanthus impetiginosus, Bignoniaceae), a highly valued, ecologically keystone Neotropical timber forest tree.</title>
        <authorList>
            <person name="Silva-Junior O.B."/>
            <person name="Grattapaglia D."/>
            <person name="Novaes E."/>
            <person name="Collevatti R.G."/>
        </authorList>
    </citation>
    <scope>NUCLEOTIDE SEQUENCE [LARGE SCALE GENOMIC DNA]</scope>
    <source>
        <strain evidence="12">cv. UFG-1</strain>
    </source>
</reference>
<dbReference type="InterPro" id="IPR033121">
    <property type="entry name" value="PEPTIDASE_A1"/>
</dbReference>
<dbReference type="OrthoDB" id="2747330at2759"/>
<dbReference type="Proteomes" id="UP000231279">
    <property type="component" value="Unassembled WGS sequence"/>
</dbReference>
<keyword evidence="2 11" id="KW-0645">Protease</keyword>
<keyword evidence="12" id="KW-1185">Reference proteome</keyword>
<dbReference type="Gene3D" id="2.40.70.10">
    <property type="entry name" value="Acid Proteases"/>
    <property type="match status" value="2"/>
</dbReference>
<sequence length="482" mass="52672">MKLLASSSLLLILISCFLNKIFCLESMKSTPAFRSHFHAVEVSSLSPASVCTSSSVIGSNKRQSTLEVHHMHGPCSQVDQDKTKSTTKPSLSEILAKDQFKVKSLQARVNPSSTTTNNLNDKKRDLPVQSGQSLGSGDYIVNIGLGTPKRMLSLIFDTGSDLTWTQCEPCIRSCYRQQDPIFDPTTSTTYSNVSCSSNECFELSSATGKSPGCASETCVYRMQYGDDCFSVGFFSKERLTITNDVFQDFFFGCGQNNQGLFGNTAGIIGLGRHPLSIISQTAPKYGKYFSYCLPSTSSQTGYLTLGKIGLPNNVKFTPFATYNSQGKSSISFYFIEIVSIIIGGRQLPVFTQSTFKTIIDSTTVITRLPPKAYSILRDEFRKMMSKYPTAPGYSILDTCYDLSGYRYVTLPVITIVFGGNVRVDLAPSGIVIVISRTRVCLAFAANDYESDVGIFGSTQQKTLEVVYDVGGGYLGFGPFGCK</sequence>
<dbReference type="AlphaFoldDB" id="A0A2G9H2Z2"/>
<feature type="domain" description="Peptidase A1" evidence="10">
    <location>
        <begin position="139"/>
        <end position="477"/>
    </location>
</feature>
<dbReference type="InterPro" id="IPR001461">
    <property type="entry name" value="Aspartic_peptidase_A1"/>
</dbReference>
<evidence type="ECO:0000256" key="7">
    <source>
        <dbReference type="PIRSR" id="PIRSR601461-1"/>
    </source>
</evidence>
<keyword evidence="5 11" id="KW-0378">Hydrolase</keyword>
<dbReference type="PANTHER" id="PTHR13683">
    <property type="entry name" value="ASPARTYL PROTEASES"/>
    <property type="match status" value="1"/>
</dbReference>
<dbReference type="Pfam" id="PF14543">
    <property type="entry name" value="TAXi_N"/>
    <property type="match status" value="1"/>
</dbReference>
<dbReference type="GO" id="GO:0006508">
    <property type="term" value="P:proteolysis"/>
    <property type="evidence" value="ECO:0007669"/>
    <property type="project" value="UniProtKB-KW"/>
</dbReference>
<evidence type="ECO:0000259" key="10">
    <source>
        <dbReference type="PROSITE" id="PS51767"/>
    </source>
</evidence>
<evidence type="ECO:0000256" key="1">
    <source>
        <dbReference type="ARBA" id="ARBA00007447"/>
    </source>
</evidence>
<evidence type="ECO:0000256" key="5">
    <source>
        <dbReference type="ARBA" id="ARBA00022801"/>
    </source>
</evidence>
<feature type="active site" evidence="7">
    <location>
        <position position="157"/>
    </location>
</feature>
<evidence type="ECO:0000256" key="4">
    <source>
        <dbReference type="ARBA" id="ARBA00022750"/>
    </source>
</evidence>
<proteinExistence type="inferred from homology"/>
<dbReference type="PROSITE" id="PS51257">
    <property type="entry name" value="PROKAR_LIPOPROTEIN"/>
    <property type="match status" value="1"/>
</dbReference>
<feature type="region of interest" description="Disordered" evidence="8">
    <location>
        <begin position="68"/>
        <end position="88"/>
    </location>
</feature>
<feature type="chain" id="PRO_5013614332" evidence="9">
    <location>
        <begin position="24"/>
        <end position="482"/>
    </location>
</feature>
<dbReference type="PROSITE" id="PS51767">
    <property type="entry name" value="PEPTIDASE_A1"/>
    <property type="match status" value="1"/>
</dbReference>
<keyword evidence="4" id="KW-0064">Aspartyl protease</keyword>
<evidence type="ECO:0000256" key="6">
    <source>
        <dbReference type="ARBA" id="ARBA00023157"/>
    </source>
</evidence>
<dbReference type="PROSITE" id="PS00141">
    <property type="entry name" value="ASP_PROTEASE"/>
    <property type="match status" value="1"/>
</dbReference>
<gene>
    <name evidence="11" type="ORF">CDL12_15483</name>
</gene>
<dbReference type="EMBL" id="NKXS01002830">
    <property type="protein sequence ID" value="PIN11899.1"/>
    <property type="molecule type" value="Genomic_DNA"/>
</dbReference>
<name>A0A2G9H2Z2_9LAMI</name>
<keyword evidence="6" id="KW-1015">Disulfide bond</keyword>
<dbReference type="InterPro" id="IPR001969">
    <property type="entry name" value="Aspartic_peptidase_AS"/>
</dbReference>